<dbReference type="PRINTS" id="PR00419">
    <property type="entry name" value="ADXRDTASE"/>
</dbReference>
<dbReference type="InterPro" id="IPR036188">
    <property type="entry name" value="FAD/NAD-bd_sf"/>
</dbReference>
<dbReference type="RefSeq" id="WP_013007731.1">
    <property type="nucleotide sequence ID" value="NC_013939.1"/>
</dbReference>
<dbReference type="InterPro" id="IPR028261">
    <property type="entry name" value="DPD_II"/>
</dbReference>
<proteinExistence type="predicted"/>
<evidence type="ECO:0000259" key="1">
    <source>
        <dbReference type="Pfam" id="PF07992"/>
    </source>
</evidence>
<dbReference type="STRING" id="639282.DEFDS_1014"/>
<organism evidence="3 4">
    <name type="scientific">Deferribacter desulfuricans (strain DSM 14783 / JCM 11476 / NBRC 101012 / SSM1)</name>
    <dbReference type="NCBI Taxonomy" id="639282"/>
    <lineage>
        <taxon>Bacteria</taxon>
        <taxon>Pseudomonadati</taxon>
        <taxon>Deferribacterota</taxon>
        <taxon>Deferribacteres</taxon>
        <taxon>Deferribacterales</taxon>
        <taxon>Deferribacteraceae</taxon>
        <taxon>Deferribacter</taxon>
    </lineage>
</organism>
<dbReference type="AlphaFoldDB" id="D3PD11"/>
<reference evidence="3 4" key="1">
    <citation type="journal article" date="2010" name="DNA Res.">
        <title>Bacterial lifestyle in a deep-sea hydrothermal vent chimney revealed by the genome sequence of the thermophilic bacterium Deferribacter desulfuricans SSM1.</title>
        <authorList>
            <person name="Takaki Y."/>
            <person name="Shimamura S."/>
            <person name="Nakagawa S."/>
            <person name="Fukuhara Y."/>
            <person name="Horikawa H."/>
            <person name="Ankai A."/>
            <person name="Harada T."/>
            <person name="Hosoyama A."/>
            <person name="Oguchi A."/>
            <person name="Fukui S."/>
            <person name="Fujita N."/>
            <person name="Takami H."/>
            <person name="Takai K."/>
        </authorList>
    </citation>
    <scope>NUCLEOTIDE SEQUENCE [LARGE SCALE GENOMIC DNA]</scope>
    <source>
        <strain evidence="4">DSM 14783 / JCM 11476 / NBRC 101012 / SSM1</strain>
    </source>
</reference>
<dbReference type="InterPro" id="IPR023753">
    <property type="entry name" value="FAD/NAD-binding_dom"/>
</dbReference>
<feature type="domain" description="FAD/NAD(P)-binding" evidence="1">
    <location>
        <begin position="113"/>
        <end position="396"/>
    </location>
</feature>
<dbReference type="SUPFAM" id="SSF51971">
    <property type="entry name" value="Nucleotide-binding domain"/>
    <property type="match status" value="1"/>
</dbReference>
<evidence type="ECO:0000313" key="3">
    <source>
        <dbReference type="EMBL" id="BAI80484.1"/>
    </source>
</evidence>
<dbReference type="eggNOG" id="COG0493">
    <property type="taxonomic scope" value="Bacteria"/>
</dbReference>
<name>D3PD11_DEFDS</name>
<dbReference type="SUPFAM" id="SSF46548">
    <property type="entry name" value="alpha-helical ferredoxin"/>
    <property type="match status" value="1"/>
</dbReference>
<dbReference type="HOGENOM" id="CLU_000422_3_4_0"/>
<protein>
    <submittedName>
        <fullName evidence="3">FAD-dependent pyridine nucleotide-disulphide oxidoreductase</fullName>
    </submittedName>
</protein>
<sequence length="573" mass="65340">MKRLYPIYINKKSPCYSKDHLGNSGCPAENDIPRFLHLVSLRRFEEAFYVLKETNPFSGGCGRFCDHPCETACNRAKFDMPVDIKALERFVADWGYNKGLKPRKYVDKNSGKNVAVIGSGPAGLSVAYFLAQYGVNVDVYEKHKTPGGLLVEGIPRYRYPMEIFDKELKFILDLGVKIYCNENVNKTKFYNFVSEYDAVVVATGAHKPFKLNIEGESLEGVHHGIEFLRKINIDGENPVREGETIGIIGGGYTAFDVARVAVKLKGIPTILYRRTMDEMTAHPGEVEESKKEGVKFEFLLQPVKIEKSTESNKLRVTFQKMKLGPVDDSGRRRPIPVKDDFRVFEFDKIVLAIGDEPDLHFVGEKFTIEYPKIICGDLPEEMTEKVFIAGDAASGAVEDTGMVVRAVGLARKTSNEILKFLNIKFKEDKKREIAYYNTLNLKYFEKSHRLIEEKLDFEDRKFNFNEIVKTVDEDTAVLFANRCFFCGICIQCDWCYRYSDGSIAKHEVEWEPEHDACFYTFVKDKINSSTFKSVEACPRSALSVIEEDSDNFDYVTQQYKSINELKGVDNDKE</sequence>
<evidence type="ECO:0000313" key="4">
    <source>
        <dbReference type="Proteomes" id="UP000001520"/>
    </source>
</evidence>
<dbReference type="InterPro" id="IPR009051">
    <property type="entry name" value="Helical_ferredxn"/>
</dbReference>
<evidence type="ECO:0000259" key="2">
    <source>
        <dbReference type="Pfam" id="PF14691"/>
    </source>
</evidence>
<dbReference type="Pfam" id="PF14691">
    <property type="entry name" value="Fer4_20"/>
    <property type="match status" value="1"/>
</dbReference>
<dbReference type="Pfam" id="PF07992">
    <property type="entry name" value="Pyr_redox_2"/>
    <property type="match status" value="1"/>
</dbReference>
<dbReference type="EMBL" id="AP011529">
    <property type="protein sequence ID" value="BAI80484.1"/>
    <property type="molecule type" value="Genomic_DNA"/>
</dbReference>
<dbReference type="OrthoDB" id="9803192at2"/>
<dbReference type="GO" id="GO:0051536">
    <property type="term" value="F:iron-sulfur cluster binding"/>
    <property type="evidence" value="ECO:0007669"/>
    <property type="project" value="InterPro"/>
</dbReference>
<feature type="domain" description="Dihydroprymidine dehydrogenase" evidence="2">
    <location>
        <begin position="18"/>
        <end position="98"/>
    </location>
</feature>
<dbReference type="PANTHER" id="PTHR42783">
    <property type="entry name" value="GLUTAMATE SYNTHASE [NADPH] SMALL CHAIN"/>
    <property type="match status" value="1"/>
</dbReference>
<dbReference type="Gene3D" id="3.50.50.60">
    <property type="entry name" value="FAD/NAD(P)-binding domain"/>
    <property type="match status" value="2"/>
</dbReference>
<dbReference type="Proteomes" id="UP000001520">
    <property type="component" value="Chromosome"/>
</dbReference>
<dbReference type="PANTHER" id="PTHR42783:SF3">
    <property type="entry name" value="GLUTAMATE SYNTHASE [NADPH] SMALL CHAIN-RELATED"/>
    <property type="match status" value="1"/>
</dbReference>
<accession>D3PD11</accession>
<dbReference type="KEGG" id="ddf:DEFDS_1014"/>
<keyword evidence="4" id="KW-1185">Reference proteome</keyword>
<dbReference type="GO" id="GO:0016491">
    <property type="term" value="F:oxidoreductase activity"/>
    <property type="evidence" value="ECO:0007669"/>
    <property type="project" value="InterPro"/>
</dbReference>
<dbReference type="Gene3D" id="1.10.1060.10">
    <property type="entry name" value="Alpha-helical ferredoxin"/>
    <property type="match status" value="1"/>
</dbReference>
<gene>
    <name evidence="3" type="ordered locus">DEFDS_1014</name>
</gene>